<dbReference type="RefSeq" id="WP_165368415.1">
    <property type="nucleotide sequence ID" value="NZ_JAVCAN010000005.1"/>
</dbReference>
<organism evidence="2 3">
    <name type="scientific">Pseudomonas iranensis</name>
    <dbReference type="NCBI Taxonomy" id="2745503"/>
    <lineage>
        <taxon>Bacteria</taxon>
        <taxon>Pseudomonadati</taxon>
        <taxon>Pseudomonadota</taxon>
        <taxon>Gammaproteobacteria</taxon>
        <taxon>Pseudomonadales</taxon>
        <taxon>Pseudomonadaceae</taxon>
        <taxon>Pseudomonas</taxon>
    </lineage>
</organism>
<keyword evidence="3" id="KW-1185">Reference proteome</keyword>
<keyword evidence="1" id="KW-0472">Membrane</keyword>
<reference evidence="2 3" key="1">
    <citation type="submission" date="2023-08" db="EMBL/GenBank/DDBJ databases">
        <title>Whole Genome exploration of the biotechnological potential of heavy metal resistant bacteria.</title>
        <authorList>
            <person name="Adeniji A."/>
            <person name="Ayangbenro A."/>
        </authorList>
    </citation>
    <scope>NUCLEOTIDE SEQUENCE [LARGE SCALE GENOMIC DNA]</scope>
    <source>
        <strain evidence="2 3">ABS_30</strain>
    </source>
</reference>
<keyword evidence="1" id="KW-0812">Transmembrane</keyword>
<keyword evidence="1" id="KW-1133">Transmembrane helix</keyword>
<dbReference type="EMBL" id="JAVCAN010000005">
    <property type="protein sequence ID" value="MDP8573404.1"/>
    <property type="molecule type" value="Genomic_DNA"/>
</dbReference>
<protein>
    <submittedName>
        <fullName evidence="2">Uncharacterized protein</fullName>
    </submittedName>
</protein>
<evidence type="ECO:0000313" key="2">
    <source>
        <dbReference type="EMBL" id="MDP8573404.1"/>
    </source>
</evidence>
<gene>
    <name evidence="2" type="ORF">RAM78_13455</name>
</gene>
<accession>A0ABT9K4I6</accession>
<name>A0ABT9K4I6_9PSED</name>
<dbReference type="Proteomes" id="UP001228468">
    <property type="component" value="Unassembled WGS sequence"/>
</dbReference>
<comment type="caution">
    <text evidence="2">The sequence shown here is derived from an EMBL/GenBank/DDBJ whole genome shotgun (WGS) entry which is preliminary data.</text>
</comment>
<feature type="transmembrane region" description="Helical" evidence="1">
    <location>
        <begin position="34"/>
        <end position="54"/>
    </location>
</feature>
<evidence type="ECO:0000313" key="3">
    <source>
        <dbReference type="Proteomes" id="UP001228468"/>
    </source>
</evidence>
<proteinExistence type="predicted"/>
<evidence type="ECO:0000256" key="1">
    <source>
        <dbReference type="SAM" id="Phobius"/>
    </source>
</evidence>
<sequence length="58" mass="6223">MDKAFKQPMFVVGLPLAICGLVFGLNGLLVSGTFAYIAPGLLIPGLAFMLIGWLQRNK</sequence>